<accession>A0A109J807</accession>
<reference evidence="7 8" key="1">
    <citation type="submission" date="2015-11" db="EMBL/GenBank/DDBJ databases">
        <title>Draft Genome Sequence of the Strain BR 10423 (Rhizobium sp.) isolated from nodules of Mimosa pudica.</title>
        <authorList>
            <person name="Barauna A.C."/>
            <person name="Zilli J.E."/>
            <person name="Simoes-Araujo J.L."/>
            <person name="Reis V.M."/>
            <person name="James E.K."/>
            <person name="Reis F.B.Jr."/>
            <person name="Rouws L.F."/>
            <person name="Passos S.R."/>
            <person name="Gois S.R."/>
        </authorList>
    </citation>
    <scope>NUCLEOTIDE SEQUENCE [LARGE SCALE GENOMIC DNA]</scope>
    <source>
        <strain evidence="7 8">BR10423</strain>
    </source>
</reference>
<evidence type="ECO:0000313" key="8">
    <source>
        <dbReference type="Proteomes" id="UP000068164"/>
    </source>
</evidence>
<protein>
    <submittedName>
        <fullName evidence="7">Calcium-binding protein</fullName>
    </submittedName>
</protein>
<comment type="subcellular location">
    <subcellularLocation>
        <location evidence="1">Membrane</location>
    </subcellularLocation>
</comment>
<evidence type="ECO:0000259" key="6">
    <source>
        <dbReference type="SMART" id="SM00978"/>
    </source>
</evidence>
<organism evidence="7 8">
    <name type="scientific">Rhizobium altiplani</name>
    <dbReference type="NCBI Taxonomy" id="1864509"/>
    <lineage>
        <taxon>Bacteria</taxon>
        <taxon>Pseudomonadati</taxon>
        <taxon>Pseudomonadota</taxon>
        <taxon>Alphaproteobacteria</taxon>
        <taxon>Hyphomicrobiales</taxon>
        <taxon>Rhizobiaceae</taxon>
        <taxon>Rhizobium/Agrobacterium group</taxon>
        <taxon>Rhizobium</taxon>
    </lineage>
</organism>
<dbReference type="InterPro" id="IPR016985">
    <property type="entry name" value="UCP031890_Tim44-rel"/>
</dbReference>
<dbReference type="RefSeq" id="WP_025657932.1">
    <property type="nucleotide sequence ID" value="NZ_LNCD01000123.1"/>
</dbReference>
<evidence type="ECO:0000313" key="7">
    <source>
        <dbReference type="EMBL" id="KWV44038.1"/>
    </source>
</evidence>
<comment type="caution">
    <text evidence="7">The sequence shown here is derived from an EMBL/GenBank/DDBJ whole genome shotgun (WGS) entry which is preliminary data.</text>
</comment>
<dbReference type="GO" id="GO:0030150">
    <property type="term" value="P:protein import into mitochondrial matrix"/>
    <property type="evidence" value="ECO:0007669"/>
    <property type="project" value="TreeGrafter"/>
</dbReference>
<dbReference type="InterPro" id="IPR039544">
    <property type="entry name" value="Tim44-like"/>
</dbReference>
<evidence type="ECO:0000256" key="5">
    <source>
        <dbReference type="SAM" id="MobiDB-lite"/>
    </source>
</evidence>
<dbReference type="EMBL" id="LNCD01000123">
    <property type="protein sequence ID" value="KWV44038.1"/>
    <property type="molecule type" value="Genomic_DNA"/>
</dbReference>
<dbReference type="GO" id="GO:0016020">
    <property type="term" value="C:membrane"/>
    <property type="evidence" value="ECO:0007669"/>
    <property type="project" value="UniProtKB-SubCell"/>
</dbReference>
<keyword evidence="8" id="KW-1185">Reference proteome</keyword>
<evidence type="ECO:0000256" key="2">
    <source>
        <dbReference type="ARBA" id="ARBA00009597"/>
    </source>
</evidence>
<sequence>MGSNDFITLFFLVAAVLIFLQLRSVLGRRTGNEKPPRDLYTPRDAVGPDSPDAGKVVTLPRRDAATEEDDRFAAIDAFAPAGTSLNESLREINKADASFNPKEFVNGARMAYEMIVMAFADGDRKTLKNLLSREVYDGFDAAITERESKGDKVKSTFVGIDKAEIASTEIKGTEVQITVRIVSQLISATYDKADKLIDGDAENVAEVNDLWTFARDTRSRDPNWKLVATESEHE</sequence>
<keyword evidence="4" id="KW-0472">Membrane</keyword>
<feature type="domain" description="Tim44-like" evidence="6">
    <location>
        <begin position="85"/>
        <end position="231"/>
    </location>
</feature>
<dbReference type="OrthoDB" id="9798618at2"/>
<evidence type="ECO:0000256" key="4">
    <source>
        <dbReference type="ARBA" id="ARBA00023136"/>
    </source>
</evidence>
<dbReference type="NCBIfam" id="NF033779">
    <property type="entry name" value="Tim44_TimA_adap"/>
    <property type="match status" value="1"/>
</dbReference>
<gene>
    <name evidence="7" type="ORF">AS026_16765</name>
</gene>
<dbReference type="PIRSF" id="PIRSF031890">
    <property type="entry name" value="UCP031890_transporter_Tim44"/>
    <property type="match status" value="1"/>
</dbReference>
<dbReference type="Pfam" id="PF04280">
    <property type="entry name" value="Tim44"/>
    <property type="match status" value="1"/>
</dbReference>
<dbReference type="InterPro" id="IPR032710">
    <property type="entry name" value="NTF2-like_dom_sf"/>
</dbReference>
<evidence type="ECO:0000256" key="3">
    <source>
        <dbReference type="ARBA" id="ARBA00022946"/>
    </source>
</evidence>
<dbReference type="SMART" id="SM00978">
    <property type="entry name" value="Tim44"/>
    <property type="match status" value="1"/>
</dbReference>
<evidence type="ECO:0000256" key="1">
    <source>
        <dbReference type="ARBA" id="ARBA00004370"/>
    </source>
</evidence>
<dbReference type="InterPro" id="IPR007379">
    <property type="entry name" value="Tim44-like_dom"/>
</dbReference>
<dbReference type="Gene3D" id="3.10.450.240">
    <property type="match status" value="1"/>
</dbReference>
<dbReference type="SUPFAM" id="SSF54427">
    <property type="entry name" value="NTF2-like"/>
    <property type="match status" value="1"/>
</dbReference>
<proteinExistence type="inferred from homology"/>
<dbReference type="GO" id="GO:0051087">
    <property type="term" value="F:protein-folding chaperone binding"/>
    <property type="evidence" value="ECO:0007669"/>
    <property type="project" value="TreeGrafter"/>
</dbReference>
<feature type="region of interest" description="Disordered" evidence="5">
    <location>
        <begin position="31"/>
        <end position="56"/>
    </location>
</feature>
<keyword evidence="3" id="KW-0809">Transit peptide</keyword>
<feature type="compositionally biased region" description="Basic and acidic residues" evidence="5">
    <location>
        <begin position="31"/>
        <end position="41"/>
    </location>
</feature>
<comment type="similarity">
    <text evidence="2">Belongs to the Tim44 family.</text>
</comment>
<name>A0A109J807_9HYPH</name>
<dbReference type="Proteomes" id="UP000068164">
    <property type="component" value="Unassembled WGS sequence"/>
</dbReference>
<dbReference type="PANTHER" id="PTHR10721:SF1">
    <property type="entry name" value="MITOCHONDRIAL IMPORT INNER MEMBRANE TRANSLOCASE SUBUNIT TIM44"/>
    <property type="match status" value="1"/>
</dbReference>
<dbReference type="AlphaFoldDB" id="A0A109J807"/>
<dbReference type="PANTHER" id="PTHR10721">
    <property type="entry name" value="MITOCHONDRIAL IMPORT INNER MEMBRANE TRANSLOCASE SUBUNIT TIM44"/>
    <property type="match status" value="1"/>
</dbReference>